<evidence type="ECO:0000256" key="6">
    <source>
        <dbReference type="ARBA" id="ARBA00023136"/>
    </source>
</evidence>
<keyword evidence="3" id="KW-1003">Cell membrane</keyword>
<evidence type="ECO:0000256" key="2">
    <source>
        <dbReference type="ARBA" id="ARBA00007400"/>
    </source>
</evidence>
<evidence type="ECO:0000256" key="3">
    <source>
        <dbReference type="ARBA" id="ARBA00022475"/>
    </source>
</evidence>
<evidence type="ECO:0000313" key="9">
    <source>
        <dbReference type="EMBL" id="MDN4073320.1"/>
    </source>
</evidence>
<evidence type="ECO:0000256" key="1">
    <source>
        <dbReference type="ARBA" id="ARBA00004651"/>
    </source>
</evidence>
<sequence>MRILYLDALRVFATIAVVVLHTAAPFLYEMNNIGEHQWMVMNVFDSFTRWCVPIFIIISGALLLNGKSEPLNTFFKKRSSKVVIPFIGWSVFYYVYQVYQNKAELSGTSFIIAFLENDVFYHLWFLYMLLGLYLIVPILKIYVQNASNKNLAYFIVLWFIGASGYAAVKKFLGISIGIDIPVVVGYVGYFVLGYYLTKVNVNNLFRKSLYIMAIVALIGTVAGTFYVTHLRNGQFFDYFYSYLAPNIIVLSIALFIFFKHNYVKMDQAIPSPIIKEISKASLGIYLLHPFILKILPIDAMFIHPLVGMLFTSMLALAISYCIVRILQSIPHVKALVP</sequence>
<evidence type="ECO:0000256" key="5">
    <source>
        <dbReference type="ARBA" id="ARBA00022989"/>
    </source>
</evidence>
<feature type="transmembrane region" description="Helical" evidence="7">
    <location>
        <begin position="47"/>
        <end position="66"/>
    </location>
</feature>
<keyword evidence="5 7" id="KW-1133">Transmembrane helix</keyword>
<evidence type="ECO:0000259" key="8">
    <source>
        <dbReference type="Pfam" id="PF01757"/>
    </source>
</evidence>
<comment type="subcellular location">
    <subcellularLocation>
        <location evidence="1">Cell membrane</location>
        <topology evidence="1">Multi-pass membrane protein</topology>
    </subcellularLocation>
</comment>
<organism evidence="9 10">
    <name type="scientific">Fictibacillus terranigra</name>
    <dbReference type="NCBI Taxonomy" id="3058424"/>
    <lineage>
        <taxon>Bacteria</taxon>
        <taxon>Bacillati</taxon>
        <taxon>Bacillota</taxon>
        <taxon>Bacilli</taxon>
        <taxon>Bacillales</taxon>
        <taxon>Fictibacillaceae</taxon>
        <taxon>Fictibacillus</taxon>
    </lineage>
</organism>
<evidence type="ECO:0000313" key="10">
    <source>
        <dbReference type="Proteomes" id="UP001168694"/>
    </source>
</evidence>
<dbReference type="Proteomes" id="UP001168694">
    <property type="component" value="Unassembled WGS sequence"/>
</dbReference>
<feature type="transmembrane region" description="Helical" evidence="7">
    <location>
        <begin position="209"/>
        <end position="227"/>
    </location>
</feature>
<reference evidence="9" key="1">
    <citation type="submission" date="2023-06" db="EMBL/GenBank/DDBJ databases">
        <title>Draft Genome Sequences of Representative Paenibacillus Polymyxa, Bacillus cereus, Fictibacillus sp., and Brevibacillus agri Strains Isolated from Amazonian Dark Earth.</title>
        <authorList>
            <person name="Pellegrinetti T.A."/>
            <person name="Cunha I.C.M."/>
            <person name="Chaves M.G."/>
            <person name="Freitas A.S."/>
            <person name="Silva A.V.R."/>
            <person name="Tsai S.M."/>
            <person name="Mendes L.W."/>
        </authorList>
    </citation>
    <scope>NUCLEOTIDE SEQUENCE</scope>
    <source>
        <strain evidence="9">CENA-BCM004</strain>
    </source>
</reference>
<feature type="transmembrane region" description="Helical" evidence="7">
    <location>
        <begin position="119"/>
        <end position="139"/>
    </location>
</feature>
<dbReference type="PANTHER" id="PTHR40074:SF2">
    <property type="entry name" value="O-ACETYLTRANSFERASE WECH"/>
    <property type="match status" value="1"/>
</dbReference>
<gene>
    <name evidence="9" type="ORF">QYF49_09920</name>
</gene>
<evidence type="ECO:0000256" key="4">
    <source>
        <dbReference type="ARBA" id="ARBA00022692"/>
    </source>
</evidence>
<dbReference type="PANTHER" id="PTHR40074">
    <property type="entry name" value="O-ACETYLTRANSFERASE WECH"/>
    <property type="match status" value="1"/>
</dbReference>
<comment type="similarity">
    <text evidence="2">Belongs to the acyltransferase 3 family.</text>
</comment>
<evidence type="ECO:0000256" key="7">
    <source>
        <dbReference type="SAM" id="Phobius"/>
    </source>
</evidence>
<feature type="transmembrane region" description="Helical" evidence="7">
    <location>
        <begin position="279"/>
        <end position="295"/>
    </location>
</feature>
<feature type="transmembrane region" description="Helical" evidence="7">
    <location>
        <begin position="239"/>
        <end position="258"/>
    </location>
</feature>
<dbReference type="EMBL" id="JAUHLN010000002">
    <property type="protein sequence ID" value="MDN4073320.1"/>
    <property type="molecule type" value="Genomic_DNA"/>
</dbReference>
<feature type="transmembrane region" description="Helical" evidence="7">
    <location>
        <begin position="7"/>
        <end position="27"/>
    </location>
</feature>
<keyword evidence="6 7" id="KW-0472">Membrane</keyword>
<keyword evidence="9" id="KW-0012">Acyltransferase</keyword>
<feature type="transmembrane region" description="Helical" evidence="7">
    <location>
        <begin position="174"/>
        <end position="197"/>
    </location>
</feature>
<name>A0ABT8E5Y4_9BACL</name>
<accession>A0ABT8E5Y4</accession>
<dbReference type="Pfam" id="PF01757">
    <property type="entry name" value="Acyl_transf_3"/>
    <property type="match status" value="1"/>
</dbReference>
<keyword evidence="9" id="KW-0808">Transferase</keyword>
<feature type="domain" description="Acyltransferase 3" evidence="8">
    <location>
        <begin position="4"/>
        <end position="323"/>
    </location>
</feature>
<feature type="transmembrane region" description="Helical" evidence="7">
    <location>
        <begin position="301"/>
        <end position="323"/>
    </location>
</feature>
<proteinExistence type="inferred from homology"/>
<feature type="transmembrane region" description="Helical" evidence="7">
    <location>
        <begin position="151"/>
        <end position="168"/>
    </location>
</feature>
<keyword evidence="10" id="KW-1185">Reference proteome</keyword>
<dbReference type="InterPro" id="IPR002656">
    <property type="entry name" value="Acyl_transf_3_dom"/>
</dbReference>
<feature type="transmembrane region" description="Helical" evidence="7">
    <location>
        <begin position="82"/>
        <end position="99"/>
    </location>
</feature>
<dbReference type="RefSeq" id="WP_290399455.1">
    <property type="nucleotide sequence ID" value="NZ_JAUHLN010000002.1"/>
</dbReference>
<dbReference type="GO" id="GO:0016746">
    <property type="term" value="F:acyltransferase activity"/>
    <property type="evidence" value="ECO:0007669"/>
    <property type="project" value="UniProtKB-KW"/>
</dbReference>
<keyword evidence="4 7" id="KW-0812">Transmembrane</keyword>
<protein>
    <submittedName>
        <fullName evidence="9">Acyltransferase family protein</fullName>
    </submittedName>
</protein>
<comment type="caution">
    <text evidence="9">The sequence shown here is derived from an EMBL/GenBank/DDBJ whole genome shotgun (WGS) entry which is preliminary data.</text>
</comment>